<evidence type="ECO:0000313" key="1">
    <source>
        <dbReference type="EMBL" id="PYC76865.1"/>
    </source>
</evidence>
<protein>
    <submittedName>
        <fullName evidence="1">Uncharacterized protein</fullName>
    </submittedName>
</protein>
<reference evidence="1 2" key="1">
    <citation type="submission" date="2018-03" db="EMBL/GenBank/DDBJ databases">
        <title>Bioinformatic expansion and discovery of thiopeptide antibiotics.</title>
        <authorList>
            <person name="Schwalen C.J."/>
            <person name="Hudson G.A."/>
            <person name="Mitchell D.A."/>
        </authorList>
    </citation>
    <scope>NUCLEOTIDE SEQUENCE [LARGE SCALE GENOMIC DNA]</scope>
    <source>
        <strain evidence="1 2">ATCC 21389</strain>
    </source>
</reference>
<proteinExistence type="predicted"/>
<dbReference type="OrthoDB" id="3872890at2"/>
<gene>
    <name evidence="1" type="ORF">C7C46_20950</name>
</gene>
<keyword evidence="2" id="KW-1185">Reference proteome</keyword>
<dbReference type="EMBL" id="PYBW01000080">
    <property type="protein sequence ID" value="PYC76865.1"/>
    <property type="molecule type" value="Genomic_DNA"/>
</dbReference>
<dbReference type="Proteomes" id="UP000248039">
    <property type="component" value="Unassembled WGS sequence"/>
</dbReference>
<evidence type="ECO:0000313" key="2">
    <source>
        <dbReference type="Proteomes" id="UP000248039"/>
    </source>
</evidence>
<accession>A0A2V4NCJ8</accession>
<name>A0A2V4NCJ8_9ACTN</name>
<dbReference type="RefSeq" id="WP_110671420.1">
    <property type="nucleotide sequence ID" value="NZ_PYBW01000080.1"/>
</dbReference>
<organism evidence="1 2">
    <name type="scientific">Streptomyces tateyamensis</name>
    <dbReference type="NCBI Taxonomy" id="565073"/>
    <lineage>
        <taxon>Bacteria</taxon>
        <taxon>Bacillati</taxon>
        <taxon>Actinomycetota</taxon>
        <taxon>Actinomycetes</taxon>
        <taxon>Kitasatosporales</taxon>
        <taxon>Streptomycetaceae</taxon>
        <taxon>Streptomyces</taxon>
    </lineage>
</organism>
<dbReference type="AlphaFoldDB" id="A0A2V4NCJ8"/>
<sequence>MGIVIPLVTQPIHTERTTLAHLDVESVPDAAVQLRAAVDLDIHVGPAEQLLLALTHQQADHLVQDLGARLGYRLIGIRR</sequence>
<comment type="caution">
    <text evidence="1">The sequence shown here is derived from an EMBL/GenBank/DDBJ whole genome shotgun (WGS) entry which is preliminary data.</text>
</comment>